<evidence type="ECO:0000313" key="9">
    <source>
        <dbReference type="EMBL" id="VUZ86473.1"/>
    </source>
</evidence>
<keyword evidence="10" id="KW-1185">Reference proteome</keyword>
<keyword evidence="4" id="KW-1134">Transmembrane beta strand</keyword>
<evidence type="ECO:0000256" key="7">
    <source>
        <dbReference type="ARBA" id="ARBA00023237"/>
    </source>
</evidence>
<feature type="region of interest" description="Disordered" evidence="8">
    <location>
        <begin position="126"/>
        <end position="148"/>
    </location>
</feature>
<dbReference type="EMBL" id="CABIKM010000060">
    <property type="protein sequence ID" value="VUZ86473.1"/>
    <property type="molecule type" value="Genomic_DNA"/>
</dbReference>
<dbReference type="PANTHER" id="PTHR30026">
    <property type="entry name" value="OUTER MEMBRANE PROTEIN TOLC"/>
    <property type="match status" value="1"/>
</dbReference>
<evidence type="ECO:0000256" key="5">
    <source>
        <dbReference type="ARBA" id="ARBA00022692"/>
    </source>
</evidence>
<keyword evidence="7" id="KW-0998">Cell outer membrane</keyword>
<proteinExistence type="inferred from homology"/>
<dbReference type="InterPro" id="IPR003423">
    <property type="entry name" value="OMP_efflux"/>
</dbReference>
<evidence type="ECO:0000256" key="2">
    <source>
        <dbReference type="ARBA" id="ARBA00007613"/>
    </source>
</evidence>
<keyword evidence="3" id="KW-0813">Transport</keyword>
<dbReference type="PANTHER" id="PTHR30026:SF23">
    <property type="entry name" value="TO APRF-PUTATIVE OUTER MEMBRANE EFFLUX PROTEIN OR SECRETED ALKALINE PHOSPHATASE-RELATED"/>
    <property type="match status" value="1"/>
</dbReference>
<dbReference type="Proteomes" id="UP000334340">
    <property type="component" value="Unassembled WGS sequence"/>
</dbReference>
<keyword evidence="5" id="KW-0812">Transmembrane</keyword>
<dbReference type="Pfam" id="PF02321">
    <property type="entry name" value="OEP"/>
    <property type="match status" value="2"/>
</dbReference>
<dbReference type="GO" id="GO:0009279">
    <property type="term" value="C:cell outer membrane"/>
    <property type="evidence" value="ECO:0007669"/>
    <property type="project" value="UniProtKB-SubCell"/>
</dbReference>
<sequence>MTAVQRKVCWWTISVTLLIILKAVVAGAEDELSPPRARSHVGLSDDLRRLVAQAMPQEPSPRDESVDIGELRLGLREAVVLALKNNLDIAIADYDPKIKSEDISIAKAVFDPTFSLTLDANRTISPVSNTLQSGSSGTGGRVDKNDNENRDVNASIAQKLPFGGSYTLGMTNNRLNTNLPFAQPGSPNFGINPAYKTFLTLSITQDLLKNFGMDVNTAPIRIARNNQAISVTQFRQQANQVVTNVHNAYWNLVFAIENLEVQRRSLRLARELEDLNKARVRAGVAAPVEVTQAEAQAAAQVQNVILAEKAIKDAEDQLTLIINFPDGEKVWARTILPTDAPPFDVVQVNMDASIQEALEKRPEYAAQKLTLQNTDLNFRVARNQLLPSLQLQGNVGLNGLNGSAGGDLDRMMSGDFTQWSAALVLTYPLGNRAARSAFIQSKLSRDQAGTSLLNLKRQIISQVREAVRRIETDVRSVEATRAARVLAEEQLRVEQKRLEAGVTTTFNVLSFQRDLAEAQANEIKAITTFNQDLANLELQKGTVLEKNRFEL</sequence>
<evidence type="ECO:0000256" key="1">
    <source>
        <dbReference type="ARBA" id="ARBA00004442"/>
    </source>
</evidence>
<protein>
    <submittedName>
        <fullName evidence="9">Outer membrane efflux protein</fullName>
    </submittedName>
</protein>
<accession>A0A564ZMP1</accession>
<dbReference type="Gene3D" id="1.20.1600.10">
    <property type="entry name" value="Outer membrane efflux proteins (OEP)"/>
    <property type="match status" value="1"/>
</dbReference>
<reference evidence="9 10" key="1">
    <citation type="submission" date="2019-07" db="EMBL/GenBank/DDBJ databases">
        <authorList>
            <person name="Cremers G."/>
        </authorList>
    </citation>
    <scope>NUCLEOTIDE SEQUENCE [LARGE SCALE GENOMIC DNA]</scope>
</reference>
<comment type="similarity">
    <text evidence="2">Belongs to the outer membrane factor (OMF) (TC 1.B.17) family.</text>
</comment>
<feature type="compositionally biased region" description="Polar residues" evidence="8">
    <location>
        <begin position="126"/>
        <end position="135"/>
    </location>
</feature>
<evidence type="ECO:0000256" key="8">
    <source>
        <dbReference type="SAM" id="MobiDB-lite"/>
    </source>
</evidence>
<dbReference type="GO" id="GO:0015562">
    <property type="term" value="F:efflux transmembrane transporter activity"/>
    <property type="evidence" value="ECO:0007669"/>
    <property type="project" value="InterPro"/>
</dbReference>
<dbReference type="InterPro" id="IPR051906">
    <property type="entry name" value="TolC-like"/>
</dbReference>
<evidence type="ECO:0000256" key="4">
    <source>
        <dbReference type="ARBA" id="ARBA00022452"/>
    </source>
</evidence>
<organism evidence="9 10">
    <name type="scientific">Candidatus Methylomirabilis lanthanidiphila</name>
    <dbReference type="NCBI Taxonomy" id="2211376"/>
    <lineage>
        <taxon>Bacteria</taxon>
        <taxon>Candidatus Methylomirabilota</taxon>
        <taxon>Candidatus Methylomirabilia</taxon>
        <taxon>Candidatus Methylomirabilales</taxon>
        <taxon>Candidatus Methylomirabilaceae</taxon>
        <taxon>Candidatus Methylomirabilis</taxon>
    </lineage>
</organism>
<keyword evidence="6" id="KW-0472">Membrane</keyword>
<evidence type="ECO:0000256" key="6">
    <source>
        <dbReference type="ARBA" id="ARBA00023136"/>
    </source>
</evidence>
<comment type="subcellular location">
    <subcellularLocation>
        <location evidence="1">Cell outer membrane</location>
    </subcellularLocation>
</comment>
<evidence type="ECO:0000313" key="10">
    <source>
        <dbReference type="Proteomes" id="UP000334340"/>
    </source>
</evidence>
<dbReference type="AlphaFoldDB" id="A0A564ZMP1"/>
<name>A0A564ZMP1_9BACT</name>
<gene>
    <name evidence="9" type="ORF">MELA_02876</name>
</gene>
<dbReference type="SUPFAM" id="SSF56954">
    <property type="entry name" value="Outer membrane efflux proteins (OEP)"/>
    <property type="match status" value="1"/>
</dbReference>
<dbReference type="GO" id="GO:0015288">
    <property type="term" value="F:porin activity"/>
    <property type="evidence" value="ECO:0007669"/>
    <property type="project" value="TreeGrafter"/>
</dbReference>
<evidence type="ECO:0000256" key="3">
    <source>
        <dbReference type="ARBA" id="ARBA00022448"/>
    </source>
</evidence>
<dbReference type="GO" id="GO:1990281">
    <property type="term" value="C:efflux pump complex"/>
    <property type="evidence" value="ECO:0007669"/>
    <property type="project" value="TreeGrafter"/>
</dbReference>